<organism evidence="1 2">
    <name type="scientific">Massariosphaeria phaeospora</name>
    <dbReference type="NCBI Taxonomy" id="100035"/>
    <lineage>
        <taxon>Eukaryota</taxon>
        <taxon>Fungi</taxon>
        <taxon>Dikarya</taxon>
        <taxon>Ascomycota</taxon>
        <taxon>Pezizomycotina</taxon>
        <taxon>Dothideomycetes</taxon>
        <taxon>Pleosporomycetidae</taxon>
        <taxon>Pleosporales</taxon>
        <taxon>Pleosporales incertae sedis</taxon>
        <taxon>Massariosphaeria</taxon>
    </lineage>
</organism>
<dbReference type="EMBL" id="JAADJZ010000015">
    <property type="protein sequence ID" value="KAF2869660.1"/>
    <property type="molecule type" value="Genomic_DNA"/>
</dbReference>
<comment type="caution">
    <text evidence="1">The sequence shown here is derived from an EMBL/GenBank/DDBJ whole genome shotgun (WGS) entry which is preliminary data.</text>
</comment>
<dbReference type="Proteomes" id="UP000481861">
    <property type="component" value="Unassembled WGS sequence"/>
</dbReference>
<evidence type="ECO:0000313" key="2">
    <source>
        <dbReference type="Proteomes" id="UP000481861"/>
    </source>
</evidence>
<gene>
    <name evidence="1" type="ORF">BDV95DRAFT_608496</name>
</gene>
<evidence type="ECO:0000313" key="1">
    <source>
        <dbReference type="EMBL" id="KAF2869660.1"/>
    </source>
</evidence>
<proteinExistence type="predicted"/>
<protein>
    <submittedName>
        <fullName evidence="1">Uncharacterized protein</fullName>
    </submittedName>
</protein>
<dbReference type="AlphaFoldDB" id="A0A7C8M416"/>
<sequence>MGLEENYIRKQNIISQAQFAYGARYPHGSTFSVIEFQPGHNSKIGNFYIAQLIVYPRLDSFVERVVVKEAKAKDDTPLSIFAEARTAVYELARLVDEDAHKLYAAPKEK</sequence>
<accession>A0A7C8M416</accession>
<name>A0A7C8M416_9PLEO</name>
<keyword evidence="2" id="KW-1185">Reference proteome</keyword>
<reference evidence="1 2" key="1">
    <citation type="submission" date="2020-01" db="EMBL/GenBank/DDBJ databases">
        <authorList>
            <consortium name="DOE Joint Genome Institute"/>
            <person name="Haridas S."/>
            <person name="Albert R."/>
            <person name="Binder M."/>
            <person name="Bloem J."/>
            <person name="Labutti K."/>
            <person name="Salamov A."/>
            <person name="Andreopoulos B."/>
            <person name="Baker S.E."/>
            <person name="Barry K."/>
            <person name="Bills G."/>
            <person name="Bluhm B.H."/>
            <person name="Cannon C."/>
            <person name="Castanera R."/>
            <person name="Culley D.E."/>
            <person name="Daum C."/>
            <person name="Ezra D."/>
            <person name="Gonzalez J.B."/>
            <person name="Henrissat B."/>
            <person name="Kuo A."/>
            <person name="Liang C."/>
            <person name="Lipzen A."/>
            <person name="Lutzoni F."/>
            <person name="Magnuson J."/>
            <person name="Mondo S."/>
            <person name="Nolan M."/>
            <person name="Ohm R."/>
            <person name="Pangilinan J."/>
            <person name="Park H.-J.H."/>
            <person name="Ramirez L."/>
            <person name="Alfaro M."/>
            <person name="Sun H."/>
            <person name="Tritt A."/>
            <person name="Yoshinaga Y."/>
            <person name="Zwiers L.-H.L."/>
            <person name="Turgeon B.G."/>
            <person name="Goodwin S.B."/>
            <person name="Spatafora J.W."/>
            <person name="Crous P.W."/>
            <person name="Grigoriev I.V."/>
        </authorList>
    </citation>
    <scope>NUCLEOTIDE SEQUENCE [LARGE SCALE GENOMIC DNA]</scope>
    <source>
        <strain evidence="1 2">CBS 611.86</strain>
    </source>
</reference>